<dbReference type="Proteomes" id="UP000554235">
    <property type="component" value="Unassembled WGS sequence"/>
</dbReference>
<name>A0A8H4LIR6_9HYPO</name>
<organism evidence="1 2">
    <name type="scientific">Fusarium albosuccineum</name>
    <dbReference type="NCBI Taxonomy" id="1237068"/>
    <lineage>
        <taxon>Eukaryota</taxon>
        <taxon>Fungi</taxon>
        <taxon>Dikarya</taxon>
        <taxon>Ascomycota</taxon>
        <taxon>Pezizomycotina</taxon>
        <taxon>Sordariomycetes</taxon>
        <taxon>Hypocreomycetidae</taxon>
        <taxon>Hypocreales</taxon>
        <taxon>Nectriaceae</taxon>
        <taxon>Fusarium</taxon>
        <taxon>Fusarium decemcellulare species complex</taxon>
    </lineage>
</organism>
<dbReference type="AlphaFoldDB" id="A0A8H4LIR6"/>
<protein>
    <submittedName>
        <fullName evidence="1">Vitamin B6 biosynthesis</fullName>
    </submittedName>
</protein>
<dbReference type="EMBL" id="JAADYS010000637">
    <property type="protein sequence ID" value="KAF4468234.1"/>
    <property type="molecule type" value="Genomic_DNA"/>
</dbReference>
<accession>A0A8H4LIR6</accession>
<reference evidence="1 2" key="1">
    <citation type="submission" date="2020-01" db="EMBL/GenBank/DDBJ databases">
        <title>Identification and distribution of gene clusters putatively required for synthesis of sphingolipid metabolism inhibitors in phylogenetically diverse species of the filamentous fungus Fusarium.</title>
        <authorList>
            <person name="Kim H.-S."/>
            <person name="Busman M."/>
            <person name="Brown D.W."/>
            <person name="Divon H."/>
            <person name="Uhlig S."/>
            <person name="Proctor R.H."/>
        </authorList>
    </citation>
    <scope>NUCLEOTIDE SEQUENCE [LARGE SCALE GENOMIC DNA]</scope>
    <source>
        <strain evidence="1 2">NRRL 20459</strain>
    </source>
</reference>
<sequence length="771" mass="86531">MPLSETFLELQSNAPGLPGPYLVENLAPYQILDGLGTMKPKTILAIGSRYKREFLASSYFIENRQRDRSVGLARGSDGTLVFDCELHLQNDSDKGMPRFQKKRPWGGGLNEYVLQQAHSHASRIAYNLYGEVLAPFSDVILVFVPDLGLEQVIELCYRWFKSSIESNFPKSQRILFLHHSVPQAEDVHFRFLASFASMLRRSEAIKAYTIKDIQQILSETFCITNVGVWSPTLIAEIDRQLADAVLQRSDCCLDFEAPLFKYLLQAAIRHHAEQPHSPFDVILALRPQPLQPDGLRDALSDFVRSRPHISSLDIAVVASAFVMGAYSAGIHWFRPELVFERFYRDATEHCGKQLKYVNFSHAIQLCQSPNHSTFIVKPPTAGTRMLDLGGTNVKNIRQFLHDLQREIGLHSLALTEHFDSVVGSDAGMFFIVTAFLDGWGLADCAYHIGRLRGARLKRNNLVSFGKGLTWDLGNPRLYNNKEVFLAFGKKVLRRSGQITDEEEIYVRYSGGPYNHAVLTSISASLVAALFYIELVAAPTFYAGPELCMIRLQCRVPPGDELLELLYSLYRRKTRLCYASNGLDHVNTELCTEDLIHQCENRQPFMKELLVEVMSADDNITIQLESAGGKYPVSGCPYKVQDLIKDQGLDLPLGRQEREHSTVPRSVTGVEEETQKLLELLRTMGQRTDRLSSNISTSTATMVEESITTISPAENIPTPDGRTFPSKQSVSEVCNPCEIDGRELQTNSWPGRILSLVPRGSRSIAKIISRPG</sequence>
<gene>
    <name evidence="1" type="ORF">FALBO_4853</name>
</gene>
<keyword evidence="2" id="KW-1185">Reference proteome</keyword>
<dbReference type="OrthoDB" id="4766886at2759"/>
<evidence type="ECO:0000313" key="2">
    <source>
        <dbReference type="Proteomes" id="UP000554235"/>
    </source>
</evidence>
<evidence type="ECO:0000313" key="1">
    <source>
        <dbReference type="EMBL" id="KAF4468234.1"/>
    </source>
</evidence>
<comment type="caution">
    <text evidence="1">The sequence shown here is derived from an EMBL/GenBank/DDBJ whole genome shotgun (WGS) entry which is preliminary data.</text>
</comment>
<proteinExistence type="predicted"/>